<dbReference type="EMBL" id="CABVIN010000005">
    <property type="protein sequence ID" value="VVP17248.1"/>
    <property type="molecule type" value="Genomic_DNA"/>
</dbReference>
<keyword evidence="1" id="KW-0472">Membrane</keyword>
<organism evidence="2 3">
    <name type="scientific">Pseudomonas fluorescens</name>
    <dbReference type="NCBI Taxonomy" id="294"/>
    <lineage>
        <taxon>Bacteria</taxon>
        <taxon>Pseudomonadati</taxon>
        <taxon>Pseudomonadota</taxon>
        <taxon>Gammaproteobacteria</taxon>
        <taxon>Pseudomonadales</taxon>
        <taxon>Pseudomonadaceae</taxon>
        <taxon>Pseudomonas</taxon>
    </lineage>
</organism>
<sequence>MFKFIKTTVIGGLLFILPLVLIVVLLEKAIHLLRGPVEKLLPMFKDYDVAGVTLISLATLIGLIVLCFLAGLRRGGRGMLALMQPWVPKA</sequence>
<keyword evidence="1" id="KW-0812">Transmembrane</keyword>
<proteinExistence type="predicted"/>
<accession>A0A5E7LZP5</accession>
<name>A0A5E7LZP5_PSEFL</name>
<dbReference type="RefSeq" id="WP_224790825.1">
    <property type="nucleotide sequence ID" value="NZ_CABVIN010000005.1"/>
</dbReference>
<keyword evidence="1" id="KW-1133">Transmembrane helix</keyword>
<feature type="transmembrane region" description="Helical" evidence="1">
    <location>
        <begin position="12"/>
        <end position="30"/>
    </location>
</feature>
<feature type="transmembrane region" description="Helical" evidence="1">
    <location>
        <begin position="50"/>
        <end position="72"/>
    </location>
</feature>
<dbReference type="Proteomes" id="UP000377224">
    <property type="component" value="Unassembled WGS sequence"/>
</dbReference>
<protein>
    <submittedName>
        <fullName evidence="2">Uncharacterized protein</fullName>
    </submittedName>
</protein>
<dbReference type="AlphaFoldDB" id="A0A5E7LZP5"/>
<reference evidence="2 3" key="1">
    <citation type="submission" date="2019-09" db="EMBL/GenBank/DDBJ databases">
        <authorList>
            <person name="Chandra G."/>
            <person name="Truman W A."/>
        </authorList>
    </citation>
    <scope>NUCLEOTIDE SEQUENCE [LARGE SCALE GENOMIC DNA]</scope>
    <source>
        <strain evidence="2">PS896</strain>
    </source>
</reference>
<evidence type="ECO:0000256" key="1">
    <source>
        <dbReference type="SAM" id="Phobius"/>
    </source>
</evidence>
<evidence type="ECO:0000313" key="2">
    <source>
        <dbReference type="EMBL" id="VVP17248.1"/>
    </source>
</evidence>
<evidence type="ECO:0000313" key="3">
    <source>
        <dbReference type="Proteomes" id="UP000377224"/>
    </source>
</evidence>
<gene>
    <name evidence="2" type="ORF">PS896_03648</name>
</gene>